<gene>
    <name evidence="3" type="primary">LOC115623109</name>
</gene>
<organism evidence="2 3">
    <name type="scientific">Drosophila lebanonensis</name>
    <name type="common">Fruit fly</name>
    <name type="synonym">Scaptodrosophila lebanonensis</name>
    <dbReference type="NCBI Taxonomy" id="7225"/>
    <lineage>
        <taxon>Eukaryota</taxon>
        <taxon>Metazoa</taxon>
        <taxon>Ecdysozoa</taxon>
        <taxon>Arthropoda</taxon>
        <taxon>Hexapoda</taxon>
        <taxon>Insecta</taxon>
        <taxon>Pterygota</taxon>
        <taxon>Neoptera</taxon>
        <taxon>Endopterygota</taxon>
        <taxon>Diptera</taxon>
        <taxon>Brachycera</taxon>
        <taxon>Muscomorpha</taxon>
        <taxon>Ephydroidea</taxon>
        <taxon>Drosophilidae</taxon>
        <taxon>Scaptodrosophila</taxon>
    </lineage>
</organism>
<sequence>MSVEEDFSVEPEEPMEFIYEQKLREGELSAEKDELKSRINKIENTLRLLENRDDELTCMISTNNIYQLSTVKHVREALNANLTASMQSFVSVHRKLLRIQHQIRLDQGTLI</sequence>
<dbReference type="GeneID" id="115623109"/>
<dbReference type="RefSeq" id="XP_030373175.1">
    <property type="nucleotide sequence ID" value="XM_030517315.1"/>
</dbReference>
<dbReference type="Proteomes" id="UP000504634">
    <property type="component" value="Unplaced"/>
</dbReference>
<evidence type="ECO:0000313" key="2">
    <source>
        <dbReference type="Proteomes" id="UP000504634"/>
    </source>
</evidence>
<protein>
    <submittedName>
        <fullName evidence="3">Uncharacterized protein LOC115623109</fullName>
    </submittedName>
</protein>
<evidence type="ECO:0000313" key="3">
    <source>
        <dbReference type="RefSeq" id="XP_030373175.1"/>
    </source>
</evidence>
<keyword evidence="2" id="KW-1185">Reference proteome</keyword>
<keyword evidence="1" id="KW-0175">Coiled coil</keyword>
<accession>A0A6J2TCR2</accession>
<evidence type="ECO:0000256" key="1">
    <source>
        <dbReference type="SAM" id="Coils"/>
    </source>
</evidence>
<feature type="coiled-coil region" evidence="1">
    <location>
        <begin position="25"/>
        <end position="59"/>
    </location>
</feature>
<proteinExistence type="predicted"/>
<reference evidence="3" key="1">
    <citation type="submission" date="2025-08" db="UniProtKB">
        <authorList>
            <consortium name="RefSeq"/>
        </authorList>
    </citation>
    <scope>IDENTIFICATION</scope>
    <source>
        <strain evidence="3">11010-0011.00</strain>
        <tissue evidence="3">Whole body</tissue>
    </source>
</reference>
<dbReference type="AlphaFoldDB" id="A0A6J2TCR2"/>
<name>A0A6J2TCR2_DROLE</name>
<dbReference type="OrthoDB" id="7848512at2759"/>